<evidence type="ECO:0000256" key="1">
    <source>
        <dbReference type="ARBA" id="ARBA00022980"/>
    </source>
</evidence>
<dbReference type="OrthoDB" id="1654884at2759"/>
<feature type="compositionally biased region" description="Pro residues" evidence="3">
    <location>
        <begin position="50"/>
        <end position="59"/>
    </location>
</feature>
<dbReference type="InterPro" id="IPR036967">
    <property type="entry name" value="Ribosomal_uS11_sf"/>
</dbReference>
<dbReference type="SUPFAM" id="SSF53137">
    <property type="entry name" value="Translational machinery components"/>
    <property type="match status" value="1"/>
</dbReference>
<dbReference type="Proteomes" id="UP001138500">
    <property type="component" value="Unassembled WGS sequence"/>
</dbReference>
<dbReference type="AlphaFoldDB" id="A0A9W7SW53"/>
<accession>A0A9W7SW53</accession>
<reference evidence="4 5" key="1">
    <citation type="journal article" date="2018" name="IMA Fungus">
        <title>IMA Genome-F 10: Nine draft genome sequences of Claviceps purpurea s.lat., including C. arundinis, C. humidiphila, and C. cf. spartinae, pseudomolecules for the pitch canker pathogen Fusarium circinatum, draft genome of Davidsoniella eucalypti, Grosmannia galeiformis, Quambalaria eucalypti, and Teratosphaeria destructans.</title>
        <authorList>
            <person name="Wingfield B.D."/>
            <person name="Liu M."/>
            <person name="Nguyen H.D."/>
            <person name="Lane F.A."/>
            <person name="Morgan S.W."/>
            <person name="De Vos L."/>
            <person name="Wilken P.M."/>
            <person name="Duong T.A."/>
            <person name="Aylward J."/>
            <person name="Coetzee M.P."/>
            <person name="Dadej K."/>
            <person name="De Beer Z.W."/>
            <person name="Findlay W."/>
            <person name="Havenga M."/>
            <person name="Kolarik M."/>
            <person name="Menzies J.G."/>
            <person name="Naidoo K."/>
            <person name="Pochopski O."/>
            <person name="Shoukouhi P."/>
            <person name="Santana Q.C."/>
            <person name="Seifert K.A."/>
            <person name="Soal N."/>
            <person name="Steenkamp E.T."/>
            <person name="Tatham C.T."/>
            <person name="van der Nest M.A."/>
            <person name="Wingfield M.J."/>
        </authorList>
    </citation>
    <scope>NUCLEOTIDE SEQUENCE [LARGE SCALE GENOMIC DNA]</scope>
    <source>
        <strain evidence="4">CMW44962</strain>
    </source>
</reference>
<protein>
    <submittedName>
        <fullName evidence="4">Ribosomal protein S11</fullName>
    </submittedName>
</protein>
<dbReference type="Gene3D" id="3.30.420.80">
    <property type="entry name" value="Ribosomal protein S11"/>
    <property type="match status" value="1"/>
</dbReference>
<evidence type="ECO:0000256" key="2">
    <source>
        <dbReference type="ARBA" id="ARBA00023274"/>
    </source>
</evidence>
<comment type="caution">
    <text evidence="4">The sequence shown here is derived from an EMBL/GenBank/DDBJ whole genome shotgun (WGS) entry which is preliminary data.</text>
</comment>
<evidence type="ECO:0000313" key="4">
    <source>
        <dbReference type="EMBL" id="KAH9835090.1"/>
    </source>
</evidence>
<dbReference type="GO" id="GO:0006412">
    <property type="term" value="P:translation"/>
    <property type="evidence" value="ECO:0007669"/>
    <property type="project" value="InterPro"/>
</dbReference>
<name>A0A9W7SW53_9PEZI</name>
<keyword evidence="2" id="KW-0687">Ribonucleoprotein</keyword>
<feature type="compositionally biased region" description="Polar residues" evidence="3">
    <location>
        <begin position="69"/>
        <end position="86"/>
    </location>
</feature>
<proteinExistence type="predicted"/>
<keyword evidence="1 4" id="KW-0689">Ribosomal protein</keyword>
<dbReference type="GO" id="GO:0003735">
    <property type="term" value="F:structural constituent of ribosome"/>
    <property type="evidence" value="ECO:0007669"/>
    <property type="project" value="InterPro"/>
</dbReference>
<dbReference type="EMBL" id="RIBY02000957">
    <property type="protein sequence ID" value="KAH9835090.1"/>
    <property type="molecule type" value="Genomic_DNA"/>
</dbReference>
<feature type="region of interest" description="Disordered" evidence="3">
    <location>
        <begin position="20"/>
        <end position="86"/>
    </location>
</feature>
<organism evidence="4 5">
    <name type="scientific">Teratosphaeria destructans</name>
    <dbReference type="NCBI Taxonomy" id="418781"/>
    <lineage>
        <taxon>Eukaryota</taxon>
        <taxon>Fungi</taxon>
        <taxon>Dikarya</taxon>
        <taxon>Ascomycota</taxon>
        <taxon>Pezizomycotina</taxon>
        <taxon>Dothideomycetes</taxon>
        <taxon>Dothideomycetidae</taxon>
        <taxon>Mycosphaerellales</taxon>
        <taxon>Teratosphaeriaceae</taxon>
        <taxon>Teratosphaeria</taxon>
    </lineage>
</organism>
<sequence length="194" mass="20629">MASSSTPRVLRSFICQSCRHPLAPSPARRAFTTTPSTRADEPTDLADPSNPSPPSAPRPPNDDALTGLANLSSSFGPQTGYSNRTSPVTSSYLDVFDQDSDDADSLLSAAHSRNYNAHKVEKPHRLHVMATKHNTHITFVQPPKSAAKTVSSSVSGTSASAADQKKMIDVLLSLSTGNIGFRKAGRGSYDAAYQ</sequence>
<dbReference type="GO" id="GO:1990904">
    <property type="term" value="C:ribonucleoprotein complex"/>
    <property type="evidence" value="ECO:0007669"/>
    <property type="project" value="UniProtKB-KW"/>
</dbReference>
<keyword evidence="5" id="KW-1185">Reference proteome</keyword>
<evidence type="ECO:0000313" key="5">
    <source>
        <dbReference type="Proteomes" id="UP001138500"/>
    </source>
</evidence>
<reference evidence="4 5" key="2">
    <citation type="journal article" date="2021" name="Curr. Genet.">
        <title>Genetic response to nitrogen starvation in the aggressive Eucalyptus foliar pathogen Teratosphaeria destructans.</title>
        <authorList>
            <person name="Havenga M."/>
            <person name="Wingfield B.D."/>
            <person name="Wingfield M.J."/>
            <person name="Dreyer L.L."/>
            <person name="Roets F."/>
            <person name="Aylward J."/>
        </authorList>
    </citation>
    <scope>NUCLEOTIDE SEQUENCE [LARGE SCALE GENOMIC DNA]</scope>
    <source>
        <strain evidence="4">CMW44962</strain>
    </source>
</reference>
<evidence type="ECO:0000256" key="3">
    <source>
        <dbReference type="SAM" id="MobiDB-lite"/>
    </source>
</evidence>
<dbReference type="GO" id="GO:0005840">
    <property type="term" value="C:ribosome"/>
    <property type="evidence" value="ECO:0007669"/>
    <property type="project" value="UniProtKB-KW"/>
</dbReference>
<gene>
    <name evidence="4" type="ORF">Tdes44962_MAKER08592</name>
</gene>